<dbReference type="EMBL" id="LR797455">
    <property type="protein sequence ID" value="CAB4217499.1"/>
    <property type="molecule type" value="Genomic_DNA"/>
</dbReference>
<dbReference type="EMBL" id="LR796915">
    <property type="protein sequence ID" value="CAB4175142.1"/>
    <property type="molecule type" value="Genomic_DNA"/>
</dbReference>
<evidence type="ECO:0000313" key="8">
    <source>
        <dbReference type="EMBL" id="CAB4217499.1"/>
    </source>
</evidence>
<accession>A0A6J5R2B5</accession>
<evidence type="ECO:0000313" key="5">
    <source>
        <dbReference type="EMBL" id="CAB4185764.1"/>
    </source>
</evidence>
<dbReference type="EMBL" id="LR797080">
    <property type="protein sequence ID" value="CAB4185764.1"/>
    <property type="molecule type" value="Genomic_DNA"/>
</dbReference>
<protein>
    <submittedName>
        <fullName evidence="5">LGT_TIGR03299, phage/plasmid-like protein TIGR03299</fullName>
    </submittedName>
</protein>
<dbReference type="EMBL" id="LR796457">
    <property type="protein sequence ID" value="CAB4145970.1"/>
    <property type="molecule type" value="Genomic_DNA"/>
</dbReference>
<reference evidence="5" key="1">
    <citation type="submission" date="2020-05" db="EMBL/GenBank/DDBJ databases">
        <authorList>
            <person name="Chiriac C."/>
            <person name="Salcher M."/>
            <person name="Ghai R."/>
            <person name="Kavagutti S V."/>
        </authorList>
    </citation>
    <scope>NUCLEOTIDE SEQUENCE</scope>
</reference>
<organism evidence="5">
    <name type="scientific">uncultured Caudovirales phage</name>
    <dbReference type="NCBI Taxonomy" id="2100421"/>
    <lineage>
        <taxon>Viruses</taxon>
        <taxon>Duplodnaviria</taxon>
        <taxon>Heunggongvirae</taxon>
        <taxon>Uroviricota</taxon>
        <taxon>Caudoviricetes</taxon>
        <taxon>Peduoviridae</taxon>
        <taxon>Maltschvirus</taxon>
        <taxon>Maltschvirus maltsch</taxon>
    </lineage>
</organism>
<dbReference type="Pfam" id="PF06067">
    <property type="entry name" value="DUF932"/>
    <property type="match status" value="1"/>
</dbReference>
<evidence type="ECO:0000313" key="1">
    <source>
        <dbReference type="EMBL" id="CAB4145970.1"/>
    </source>
</evidence>
<name>A0A6J5R2B5_9CAUD</name>
<dbReference type="EMBL" id="LR796551">
    <property type="protein sequence ID" value="CAB4150845.1"/>
    <property type="molecule type" value="Genomic_DNA"/>
</dbReference>
<dbReference type="InterPro" id="IPR026325">
    <property type="entry name" value="DUF932"/>
</dbReference>
<dbReference type="NCBIfam" id="TIGR03299">
    <property type="entry name" value="LGT_TIGR03299"/>
    <property type="match status" value="1"/>
</dbReference>
<evidence type="ECO:0000313" key="9">
    <source>
        <dbReference type="EMBL" id="CAB5231196.1"/>
    </source>
</evidence>
<proteinExistence type="predicted"/>
<sequence>MAHSLEEMNGEVAFALRGKPAWHNLANAIYGEDQEVTSSQIATDAKLADWNIRLESIGDHIPSDYRNNSDSYLVVRDNPFDQGKDVLSVVGKRYQVVQNEQLLSFGDAIMDGGAKWESAGSIKNGRIVFGSLKFGNGITIDGEGVNDKVNTYLLVHTSHDGSTAVQASITPVRVVCQNTLNMALGKTKQTFKIRHTQTVDGKIMEAREALKLAHAYSEDFEKEANALYQASVNDKLFNEIILATYPKPDKDAKGAIKKWENKIITIGDIYKSPTTNAISGTAWGVMNAMTERLDYFRTGRGTKASENAMASASGFDIATNAEKNRIRKIVKSLALA</sequence>
<dbReference type="EMBL" id="LR797131">
    <property type="protein sequence ID" value="CAB4188941.1"/>
    <property type="molecule type" value="Genomic_DNA"/>
</dbReference>
<gene>
    <name evidence="4" type="ORF">UFOVP1032_36</name>
    <name evidence="5" type="ORF">UFOVP1125_104</name>
    <name evidence="6" type="ORF">UFOVP1173_50</name>
    <name evidence="7" type="ORF">UFOVP1241_120</name>
    <name evidence="8" type="ORF">UFOVP1491_36</name>
    <name evidence="9" type="ORF">UFOVP1579_36</name>
    <name evidence="1" type="ORF">UFOVP485_85</name>
    <name evidence="2" type="ORF">UFOVP575_37</name>
    <name evidence="3" type="ORF">UFOVP963_123</name>
</gene>
<dbReference type="EMBL" id="LR798431">
    <property type="protein sequence ID" value="CAB5231196.1"/>
    <property type="molecule type" value="Genomic_DNA"/>
</dbReference>
<evidence type="ECO:0000313" key="2">
    <source>
        <dbReference type="EMBL" id="CAB4150845.1"/>
    </source>
</evidence>
<dbReference type="EMBL" id="LR797188">
    <property type="protein sequence ID" value="CAB4192887.1"/>
    <property type="molecule type" value="Genomic_DNA"/>
</dbReference>
<dbReference type="InterPro" id="IPR017686">
    <property type="entry name" value="Phg/plasmid-like_prot"/>
</dbReference>
<evidence type="ECO:0000313" key="3">
    <source>
        <dbReference type="EMBL" id="CAB4175142.1"/>
    </source>
</evidence>
<evidence type="ECO:0000313" key="6">
    <source>
        <dbReference type="EMBL" id="CAB4188941.1"/>
    </source>
</evidence>
<evidence type="ECO:0000313" key="7">
    <source>
        <dbReference type="EMBL" id="CAB4192887.1"/>
    </source>
</evidence>
<dbReference type="EMBL" id="LR796983">
    <property type="protein sequence ID" value="CAB4179650.1"/>
    <property type="molecule type" value="Genomic_DNA"/>
</dbReference>
<evidence type="ECO:0000313" key="4">
    <source>
        <dbReference type="EMBL" id="CAB4179650.1"/>
    </source>
</evidence>